<dbReference type="Gene3D" id="2.70.40.10">
    <property type="match status" value="1"/>
</dbReference>
<dbReference type="PANTHER" id="PTHR11241">
    <property type="entry name" value="DEOXYURIDINE 5'-TRIPHOSPHATE NUCLEOTIDOHYDROLASE"/>
    <property type="match status" value="1"/>
</dbReference>
<dbReference type="InterPro" id="IPR029054">
    <property type="entry name" value="dUTPase-like"/>
</dbReference>
<dbReference type="CDD" id="cd07557">
    <property type="entry name" value="trimeric_dUTPase"/>
    <property type="match status" value="1"/>
</dbReference>
<evidence type="ECO:0000256" key="3">
    <source>
        <dbReference type="ARBA" id="ARBA00022801"/>
    </source>
</evidence>
<dbReference type="GeneID" id="94197535"/>
<dbReference type="GO" id="GO:0046081">
    <property type="term" value="P:dUTP catabolic process"/>
    <property type="evidence" value="ECO:0007669"/>
    <property type="project" value="UniProtKB-UniRule"/>
</dbReference>
<dbReference type="GO" id="GO:0004170">
    <property type="term" value="F:dUTP diphosphatase activity"/>
    <property type="evidence" value="ECO:0007669"/>
    <property type="project" value="UniProtKB-UniRule"/>
</dbReference>
<dbReference type="InterPro" id="IPR033704">
    <property type="entry name" value="dUTPase_trimeric"/>
</dbReference>
<evidence type="ECO:0000256" key="5">
    <source>
        <dbReference type="RuleBase" id="RU367024"/>
    </source>
</evidence>
<evidence type="ECO:0000313" key="7">
    <source>
        <dbReference type="EMBL" id="GIX66054.1"/>
    </source>
</evidence>
<dbReference type="SUPFAM" id="SSF51283">
    <property type="entry name" value="dUTPase-like"/>
    <property type="match status" value="1"/>
</dbReference>
<sequence length="199" mass="21902">MPQGWKHIVAHANKFQLQLARMMHIKLLPLDENVAAMYADHKTFYPGDCGLDIFCPETVTVAPRTTASVALGIKVAAYRKRDENDRDTANMRSVGWLLMPRSSISKTPLRLANSVGVIDAAYRGEIRIALDNISEEPYTIQKGDRLVQMVSYDGEEVTYEVGVRAVVGVCGVVTPTHVRCLWDVDGVGCGTRCVPLDPG</sequence>
<comment type="catalytic activity">
    <reaction evidence="5">
        <text>dUTP + H2O = dUMP + diphosphate + H(+)</text>
        <dbReference type="Rhea" id="RHEA:10248"/>
        <dbReference type="ChEBI" id="CHEBI:15377"/>
        <dbReference type="ChEBI" id="CHEBI:15378"/>
        <dbReference type="ChEBI" id="CHEBI:33019"/>
        <dbReference type="ChEBI" id="CHEBI:61555"/>
        <dbReference type="ChEBI" id="CHEBI:246422"/>
        <dbReference type="EC" id="3.6.1.23"/>
    </reaction>
</comment>
<evidence type="ECO:0000256" key="4">
    <source>
        <dbReference type="ARBA" id="ARBA00023080"/>
    </source>
</evidence>
<keyword evidence="5" id="KW-0479">Metal-binding</keyword>
<dbReference type="Pfam" id="PF00692">
    <property type="entry name" value="dUTPase"/>
    <property type="match status" value="1"/>
</dbReference>
<dbReference type="GO" id="GO:0000287">
    <property type="term" value="F:magnesium ion binding"/>
    <property type="evidence" value="ECO:0007669"/>
    <property type="project" value="UniProtKB-UniRule"/>
</dbReference>
<dbReference type="EMBL" id="BPLF01000006">
    <property type="protein sequence ID" value="GIX66054.1"/>
    <property type="molecule type" value="Genomic_DNA"/>
</dbReference>
<keyword evidence="8" id="KW-1185">Reference proteome</keyword>
<dbReference type="InterPro" id="IPR036157">
    <property type="entry name" value="dUTPase-like_sf"/>
</dbReference>
<reference evidence="7 8" key="1">
    <citation type="submission" date="2021-06" db="EMBL/GenBank/DDBJ databases">
        <title>Genome sequence of Babesia caballi.</title>
        <authorList>
            <person name="Yamagishi J."/>
            <person name="Kidaka T."/>
            <person name="Ochi A."/>
        </authorList>
    </citation>
    <scope>NUCLEOTIDE SEQUENCE [LARGE SCALE GENOMIC DNA]</scope>
    <source>
        <strain evidence="7">USDA-D6B2</strain>
    </source>
</reference>
<evidence type="ECO:0000259" key="6">
    <source>
        <dbReference type="Pfam" id="PF00692"/>
    </source>
</evidence>
<comment type="function">
    <text evidence="5">Involved in nucleotide metabolism via production of dUMP, the immediate precursor of thymidine nucleotides, and decreases the intracellular concentration of dUTP so that uracil cannot be incorporated into DNA.</text>
</comment>
<comment type="cofactor">
    <cofactor evidence="5">
        <name>Mg(2+)</name>
        <dbReference type="ChEBI" id="CHEBI:18420"/>
    </cofactor>
</comment>
<dbReference type="Proteomes" id="UP001497744">
    <property type="component" value="Unassembled WGS sequence"/>
</dbReference>
<evidence type="ECO:0000313" key="8">
    <source>
        <dbReference type="Proteomes" id="UP001497744"/>
    </source>
</evidence>
<dbReference type="EC" id="3.6.1.23" evidence="5"/>
<proteinExistence type="inferred from homology"/>
<keyword evidence="5" id="KW-0460">Magnesium</keyword>
<feature type="domain" description="dUTPase-like" evidence="6">
    <location>
        <begin position="97"/>
        <end position="152"/>
    </location>
</feature>
<dbReference type="AlphaFoldDB" id="A0AAV4M145"/>
<organism evidence="7 8">
    <name type="scientific">Babesia caballi</name>
    <dbReference type="NCBI Taxonomy" id="5871"/>
    <lineage>
        <taxon>Eukaryota</taxon>
        <taxon>Sar</taxon>
        <taxon>Alveolata</taxon>
        <taxon>Apicomplexa</taxon>
        <taxon>Aconoidasida</taxon>
        <taxon>Piroplasmida</taxon>
        <taxon>Babesiidae</taxon>
        <taxon>Babesia</taxon>
    </lineage>
</organism>
<dbReference type="GO" id="GO:0006226">
    <property type="term" value="P:dUMP biosynthetic process"/>
    <property type="evidence" value="ECO:0007669"/>
    <property type="project" value="UniProtKB-UniRule"/>
</dbReference>
<name>A0AAV4M145_BABCB</name>
<protein>
    <recommendedName>
        <fullName evidence="5">Deoxyuridine 5'-triphosphate nucleotidohydrolase</fullName>
        <shortName evidence="5">dUTPase</shortName>
        <ecNumber evidence="5">3.6.1.23</ecNumber>
    </recommendedName>
    <alternativeName>
        <fullName evidence="5">dUTP pyrophosphatase</fullName>
    </alternativeName>
</protein>
<keyword evidence="3 5" id="KW-0378">Hydrolase</keyword>
<evidence type="ECO:0000256" key="1">
    <source>
        <dbReference type="ARBA" id="ARBA00005142"/>
    </source>
</evidence>
<comment type="caution">
    <text evidence="7">The sequence shown here is derived from an EMBL/GenBank/DDBJ whole genome shotgun (WGS) entry which is preliminary data.</text>
</comment>
<dbReference type="InterPro" id="IPR008181">
    <property type="entry name" value="dUTPase"/>
</dbReference>
<comment type="similarity">
    <text evidence="2 5">Belongs to the dUTPase family.</text>
</comment>
<evidence type="ECO:0000256" key="2">
    <source>
        <dbReference type="ARBA" id="ARBA00006581"/>
    </source>
</evidence>
<accession>A0AAV4M145</accession>
<gene>
    <name evidence="7" type="ORF">BcabD6B2_54900</name>
</gene>
<keyword evidence="4 5" id="KW-0546">Nucleotide metabolism</keyword>
<comment type="pathway">
    <text evidence="1 5">Pyrimidine metabolism; dUMP biosynthesis; dUMP from dCTP (dUTP route): step 2/2.</text>
</comment>
<dbReference type="RefSeq" id="XP_067718123.1">
    <property type="nucleotide sequence ID" value="XM_067862022.1"/>
</dbReference>
<dbReference type="PANTHER" id="PTHR11241:SF0">
    <property type="entry name" value="DEOXYURIDINE 5'-TRIPHOSPHATE NUCLEOTIDOHYDROLASE"/>
    <property type="match status" value="1"/>
</dbReference>